<evidence type="ECO:0000313" key="2">
    <source>
        <dbReference type="Proteomes" id="UP001298424"/>
    </source>
</evidence>
<sequence length="98" mass="10520">MAADGMAADKNGGQYSSIGRRCKGSLKNVSAFSGCLCRLAERLSGCLIGNRASNAKPSHRTFSLARAAQTPYNPPLFYEAIVFNHLMPRPPPGFVFSV</sequence>
<protein>
    <submittedName>
        <fullName evidence="1">Uncharacterized protein</fullName>
    </submittedName>
</protein>
<name>A0ABS9NL37_9NEIS</name>
<comment type="caution">
    <text evidence="1">The sequence shown here is derived from an EMBL/GenBank/DDBJ whole genome shotgun (WGS) entry which is preliminary data.</text>
</comment>
<organism evidence="1 2">
    <name type="scientific">Kingella pumchi</name>
    <dbReference type="NCBI Taxonomy" id="2779506"/>
    <lineage>
        <taxon>Bacteria</taxon>
        <taxon>Pseudomonadati</taxon>
        <taxon>Pseudomonadota</taxon>
        <taxon>Betaproteobacteria</taxon>
        <taxon>Neisseriales</taxon>
        <taxon>Neisseriaceae</taxon>
        <taxon>Kingella</taxon>
    </lineage>
</organism>
<accession>A0ABS9NL37</accession>
<keyword evidence="2" id="KW-1185">Reference proteome</keyword>
<evidence type="ECO:0000313" key="1">
    <source>
        <dbReference type="EMBL" id="MCG6503028.1"/>
    </source>
</evidence>
<dbReference type="Proteomes" id="UP001298424">
    <property type="component" value="Unassembled WGS sequence"/>
</dbReference>
<dbReference type="EMBL" id="JAKOOW010000001">
    <property type="protein sequence ID" value="MCG6503028.1"/>
    <property type="molecule type" value="Genomic_DNA"/>
</dbReference>
<proteinExistence type="predicted"/>
<gene>
    <name evidence="1" type="ORF">MB824_00705</name>
</gene>
<dbReference type="RefSeq" id="WP_238744962.1">
    <property type="nucleotide sequence ID" value="NZ_JAKOOW010000001.1"/>
</dbReference>
<reference evidence="1 2" key="1">
    <citation type="submission" date="2022-02" db="EMBL/GenBank/DDBJ databases">
        <title>Genome sequence data of Kingella unionensis sp. nov. strain CICC 24913 (CCUG 75125).</title>
        <authorList>
            <person name="Xiao M."/>
        </authorList>
    </citation>
    <scope>NUCLEOTIDE SEQUENCE [LARGE SCALE GENOMIC DNA]</scope>
    <source>
        <strain evidence="1 2">CICC 24913</strain>
    </source>
</reference>